<feature type="domain" description="ZAD" evidence="14">
    <location>
        <begin position="3"/>
        <end position="76"/>
    </location>
</feature>
<dbReference type="InterPro" id="IPR012934">
    <property type="entry name" value="Znf_AD"/>
</dbReference>
<reference evidence="15" key="2">
    <citation type="submission" date="2022-10" db="EMBL/GenBank/DDBJ databases">
        <authorList>
            <consortium name="ENA_rothamsted_submissions"/>
            <consortium name="culmorum"/>
            <person name="King R."/>
        </authorList>
    </citation>
    <scope>NUCLEOTIDE SEQUENCE</scope>
</reference>
<keyword evidence="10" id="KW-0539">Nucleus</keyword>
<organism evidence="15 16">
    <name type="scientific">Diatraea saccharalis</name>
    <name type="common">sugarcane borer</name>
    <dbReference type="NCBI Taxonomy" id="40085"/>
    <lineage>
        <taxon>Eukaryota</taxon>
        <taxon>Metazoa</taxon>
        <taxon>Ecdysozoa</taxon>
        <taxon>Arthropoda</taxon>
        <taxon>Hexapoda</taxon>
        <taxon>Insecta</taxon>
        <taxon>Pterygota</taxon>
        <taxon>Neoptera</taxon>
        <taxon>Endopterygota</taxon>
        <taxon>Lepidoptera</taxon>
        <taxon>Glossata</taxon>
        <taxon>Ditrysia</taxon>
        <taxon>Pyraloidea</taxon>
        <taxon>Crambidae</taxon>
        <taxon>Crambinae</taxon>
        <taxon>Diatraea</taxon>
    </lineage>
</organism>
<dbReference type="GO" id="GO:0008270">
    <property type="term" value="F:zinc ion binding"/>
    <property type="evidence" value="ECO:0007669"/>
    <property type="project" value="UniProtKB-UniRule"/>
</dbReference>
<keyword evidence="7" id="KW-0805">Transcription regulation</keyword>
<comment type="subcellular location">
    <subcellularLocation>
        <location evidence="2">Nucleus</location>
    </subcellularLocation>
</comment>
<keyword evidence="16" id="KW-1185">Reference proteome</keyword>
<dbReference type="FunFam" id="3.30.160.60:FF:000417">
    <property type="entry name" value="Zinc finger protein"/>
    <property type="match status" value="1"/>
</dbReference>
<evidence type="ECO:0000256" key="10">
    <source>
        <dbReference type="ARBA" id="ARBA00023242"/>
    </source>
</evidence>
<dbReference type="PROSITE" id="PS50157">
    <property type="entry name" value="ZINC_FINGER_C2H2_2"/>
    <property type="match status" value="7"/>
</dbReference>
<dbReference type="GO" id="GO:0005634">
    <property type="term" value="C:nucleus"/>
    <property type="evidence" value="ECO:0007669"/>
    <property type="project" value="UniProtKB-SubCell"/>
</dbReference>
<evidence type="ECO:0000256" key="1">
    <source>
        <dbReference type="ARBA" id="ARBA00003767"/>
    </source>
</evidence>
<evidence type="ECO:0000256" key="2">
    <source>
        <dbReference type="ARBA" id="ARBA00004123"/>
    </source>
</evidence>
<feature type="binding site" evidence="12">
    <location>
        <position position="8"/>
    </location>
    <ligand>
        <name>Zn(2+)</name>
        <dbReference type="ChEBI" id="CHEBI:29105"/>
    </ligand>
</feature>
<keyword evidence="4" id="KW-0677">Repeat</keyword>
<feature type="binding site" evidence="12">
    <location>
        <position position="52"/>
    </location>
    <ligand>
        <name>Zn(2+)</name>
        <dbReference type="ChEBI" id="CHEBI:29105"/>
    </ligand>
</feature>
<dbReference type="SMART" id="SM00355">
    <property type="entry name" value="ZnF_C2H2"/>
    <property type="match status" value="9"/>
</dbReference>
<dbReference type="PANTHER" id="PTHR24381:SF393">
    <property type="entry name" value="CHROMATIN-LINKED ADAPTOR FOR MSL PROTEINS, ISOFORM B"/>
    <property type="match status" value="1"/>
</dbReference>
<dbReference type="AlphaFoldDB" id="A0A9N9RGH6"/>
<evidence type="ECO:0000256" key="8">
    <source>
        <dbReference type="ARBA" id="ARBA00023125"/>
    </source>
</evidence>
<feature type="domain" description="C2H2-type" evidence="13">
    <location>
        <begin position="167"/>
        <end position="195"/>
    </location>
</feature>
<evidence type="ECO:0000256" key="12">
    <source>
        <dbReference type="PROSITE-ProRule" id="PRU01263"/>
    </source>
</evidence>
<evidence type="ECO:0000256" key="3">
    <source>
        <dbReference type="ARBA" id="ARBA00022723"/>
    </source>
</evidence>
<keyword evidence="3 12" id="KW-0479">Metal-binding</keyword>
<evidence type="ECO:0000259" key="14">
    <source>
        <dbReference type="PROSITE" id="PS51915"/>
    </source>
</evidence>
<feature type="domain" description="C2H2-type" evidence="13">
    <location>
        <begin position="405"/>
        <end position="432"/>
    </location>
</feature>
<feature type="binding site" evidence="12">
    <location>
        <position position="49"/>
    </location>
    <ligand>
        <name>Zn(2+)</name>
        <dbReference type="ChEBI" id="CHEBI:29105"/>
    </ligand>
</feature>
<keyword evidence="5 11" id="KW-0863">Zinc-finger</keyword>
<name>A0A9N9RGH6_9NEOP</name>
<evidence type="ECO:0000313" key="16">
    <source>
        <dbReference type="Proteomes" id="UP001153714"/>
    </source>
</evidence>
<feature type="domain" description="C2H2-type" evidence="13">
    <location>
        <begin position="243"/>
        <end position="270"/>
    </location>
</feature>
<evidence type="ECO:0000256" key="4">
    <source>
        <dbReference type="ARBA" id="ARBA00022737"/>
    </source>
</evidence>
<proteinExistence type="predicted"/>
<sequence>MSNICRFCFFECNHEMQELTEGNKICLRIQSCIGLKIEPLKEPLPTKICKTCSEKVDELYDFHRRITESENILLHYLYESKIDLDELYFKLKNSKLKDETNVQYDVNENTKCLMDEVKLEDKSEINDDSISNDEPLNFEISPLNDITLDEKKYTAEINENPELITQFKCLTCFKTFEYQNLLLSHYNMEHNKKNKGRNIKDNFKIISSSNGTLMFGCTECNKEYENKKSVIRHLRAHVNERPFICKLCGRTYKTASEIVRHSRAHNGTRLFCSQQCGYSTVYLGALKEHEKRHNKTEFKYKCEKCDKGFQVKTWYEQHQNVHTGSKPFVCDICGATFHMDRESNIVIHTLASDLVCSEEPSITDVMDIKEHGINSYILCDLCGKTLVNNEQLKLHKRMHLGDKPFTCSTCNKSFTKKFNLQLHERSHTGLKSYTCIQCGKHYSQQSTLRRHMQRWFICLYAVRIFNVERSYKDDDRAKKEILFNPLVRHHSTEQLKCHKCIKTFSSHHQYISHKRFCI</sequence>
<dbReference type="GO" id="GO:0000977">
    <property type="term" value="F:RNA polymerase II transcription regulatory region sequence-specific DNA binding"/>
    <property type="evidence" value="ECO:0007669"/>
    <property type="project" value="TreeGrafter"/>
</dbReference>
<dbReference type="InterPro" id="IPR036236">
    <property type="entry name" value="Znf_C2H2_sf"/>
</dbReference>
<evidence type="ECO:0000256" key="11">
    <source>
        <dbReference type="PROSITE-ProRule" id="PRU00042"/>
    </source>
</evidence>
<dbReference type="Gene3D" id="3.30.160.60">
    <property type="entry name" value="Classic Zinc Finger"/>
    <property type="match status" value="7"/>
</dbReference>
<evidence type="ECO:0000256" key="9">
    <source>
        <dbReference type="ARBA" id="ARBA00023163"/>
    </source>
</evidence>
<dbReference type="PANTHER" id="PTHR24381">
    <property type="entry name" value="ZINC FINGER PROTEIN"/>
    <property type="match status" value="1"/>
</dbReference>
<evidence type="ECO:0000256" key="6">
    <source>
        <dbReference type="ARBA" id="ARBA00022833"/>
    </source>
</evidence>
<feature type="domain" description="C2H2-type" evidence="13">
    <location>
        <begin position="433"/>
        <end position="453"/>
    </location>
</feature>
<gene>
    <name evidence="15" type="ORF">DIATSA_LOCUS13290</name>
</gene>
<dbReference type="SMART" id="SM00868">
    <property type="entry name" value="zf-AD"/>
    <property type="match status" value="1"/>
</dbReference>
<dbReference type="Pfam" id="PF07776">
    <property type="entry name" value="zf-AD"/>
    <property type="match status" value="1"/>
</dbReference>
<dbReference type="Proteomes" id="UP001153714">
    <property type="component" value="Chromosome 8"/>
</dbReference>
<keyword evidence="9" id="KW-0804">Transcription</keyword>
<dbReference type="PROSITE" id="PS00028">
    <property type="entry name" value="ZINC_FINGER_C2H2_1"/>
    <property type="match status" value="6"/>
</dbReference>
<dbReference type="Pfam" id="PF00096">
    <property type="entry name" value="zf-C2H2"/>
    <property type="match status" value="5"/>
</dbReference>
<feature type="binding site" evidence="12">
    <location>
        <position position="5"/>
    </location>
    <ligand>
        <name>Zn(2+)</name>
        <dbReference type="ChEBI" id="CHEBI:29105"/>
    </ligand>
</feature>
<evidence type="ECO:0000259" key="13">
    <source>
        <dbReference type="PROSITE" id="PS50157"/>
    </source>
</evidence>
<dbReference type="Gene3D" id="3.40.1800.20">
    <property type="match status" value="1"/>
</dbReference>
<keyword evidence="8" id="KW-0238">DNA-binding</keyword>
<feature type="domain" description="C2H2-type" evidence="13">
    <location>
        <begin position="215"/>
        <end position="242"/>
    </location>
</feature>
<evidence type="ECO:0000256" key="5">
    <source>
        <dbReference type="ARBA" id="ARBA00022771"/>
    </source>
</evidence>
<dbReference type="OrthoDB" id="3437960at2759"/>
<protein>
    <submittedName>
        <fullName evidence="15">Uncharacterized protein</fullName>
    </submittedName>
</protein>
<dbReference type="PROSITE" id="PS51915">
    <property type="entry name" value="ZAD"/>
    <property type="match status" value="1"/>
</dbReference>
<accession>A0A9N9RGH6</accession>
<dbReference type="SUPFAM" id="SSF57716">
    <property type="entry name" value="Glucocorticoid receptor-like (DNA-binding domain)"/>
    <property type="match status" value="1"/>
</dbReference>
<comment type="function">
    <text evidence="1">May be involved in transcriptional regulation.</text>
</comment>
<evidence type="ECO:0000256" key="7">
    <source>
        <dbReference type="ARBA" id="ARBA00023015"/>
    </source>
</evidence>
<dbReference type="FunFam" id="3.30.160.60:FF:000097">
    <property type="entry name" value="Zinc finger protein"/>
    <property type="match status" value="1"/>
</dbReference>
<dbReference type="SUPFAM" id="SSF57667">
    <property type="entry name" value="beta-beta-alpha zinc fingers"/>
    <property type="match status" value="4"/>
</dbReference>
<feature type="domain" description="C2H2-type" evidence="13">
    <location>
        <begin position="300"/>
        <end position="327"/>
    </location>
</feature>
<dbReference type="InterPro" id="IPR013087">
    <property type="entry name" value="Znf_C2H2_type"/>
</dbReference>
<dbReference type="EMBL" id="OU893339">
    <property type="protein sequence ID" value="CAG9796066.1"/>
    <property type="molecule type" value="Genomic_DNA"/>
</dbReference>
<dbReference type="GO" id="GO:0000981">
    <property type="term" value="F:DNA-binding transcription factor activity, RNA polymerase II-specific"/>
    <property type="evidence" value="ECO:0007669"/>
    <property type="project" value="TreeGrafter"/>
</dbReference>
<evidence type="ECO:0000313" key="15">
    <source>
        <dbReference type="EMBL" id="CAG9796066.1"/>
    </source>
</evidence>
<keyword evidence="6 12" id="KW-0862">Zinc</keyword>
<reference evidence="15" key="1">
    <citation type="submission" date="2021-12" db="EMBL/GenBank/DDBJ databases">
        <authorList>
            <person name="King R."/>
        </authorList>
    </citation>
    <scope>NUCLEOTIDE SEQUENCE</scope>
</reference>
<feature type="domain" description="C2H2-type" evidence="13">
    <location>
        <begin position="377"/>
        <end position="404"/>
    </location>
</feature>